<proteinExistence type="predicted"/>
<evidence type="ECO:0000313" key="3">
    <source>
        <dbReference type="Proteomes" id="UP000266841"/>
    </source>
</evidence>
<sequence length="148" mass="15523">LSKVCLGSETCKVGDELASVLIDFAERAGNNRKDVASVELFKGLLERSHLTICAVPSDLWRMGSVQVESSLTVVPPNGGGTLVGGRICLAVALLVGGSSWLDCLDLAQDVRSATVIGCLVGSRAVPSHEVSPPPEKDSILAEKRVRQA</sequence>
<comment type="caution">
    <text evidence="2">The sequence shown here is derived from an EMBL/GenBank/DDBJ whole genome shotgun (WGS) entry which is preliminary data.</text>
</comment>
<feature type="non-terminal residue" evidence="2">
    <location>
        <position position="1"/>
    </location>
</feature>
<feature type="compositionally biased region" description="Basic and acidic residues" evidence="1">
    <location>
        <begin position="134"/>
        <end position="148"/>
    </location>
</feature>
<dbReference type="AlphaFoldDB" id="K0RU88"/>
<accession>K0RU88</accession>
<feature type="region of interest" description="Disordered" evidence="1">
    <location>
        <begin position="124"/>
        <end position="148"/>
    </location>
</feature>
<reference evidence="2 3" key="1">
    <citation type="journal article" date="2012" name="Genome Biol.">
        <title>Genome and low-iron response of an oceanic diatom adapted to chronic iron limitation.</title>
        <authorList>
            <person name="Lommer M."/>
            <person name="Specht M."/>
            <person name="Roy A.S."/>
            <person name="Kraemer L."/>
            <person name="Andreson R."/>
            <person name="Gutowska M.A."/>
            <person name="Wolf J."/>
            <person name="Bergner S.V."/>
            <person name="Schilhabel M.B."/>
            <person name="Klostermeier U.C."/>
            <person name="Beiko R.G."/>
            <person name="Rosenstiel P."/>
            <person name="Hippler M."/>
            <person name="Laroche J."/>
        </authorList>
    </citation>
    <scope>NUCLEOTIDE SEQUENCE [LARGE SCALE GENOMIC DNA]</scope>
    <source>
        <strain evidence="2 3">CCMP1005</strain>
    </source>
</reference>
<evidence type="ECO:0000256" key="1">
    <source>
        <dbReference type="SAM" id="MobiDB-lite"/>
    </source>
</evidence>
<evidence type="ECO:0000313" key="2">
    <source>
        <dbReference type="EMBL" id="EJK57423.1"/>
    </source>
</evidence>
<protein>
    <submittedName>
        <fullName evidence="2">Uncharacterized protein</fullName>
    </submittedName>
</protein>
<organism evidence="2 3">
    <name type="scientific">Thalassiosira oceanica</name>
    <name type="common">Marine diatom</name>
    <dbReference type="NCBI Taxonomy" id="159749"/>
    <lineage>
        <taxon>Eukaryota</taxon>
        <taxon>Sar</taxon>
        <taxon>Stramenopiles</taxon>
        <taxon>Ochrophyta</taxon>
        <taxon>Bacillariophyta</taxon>
        <taxon>Coscinodiscophyceae</taxon>
        <taxon>Thalassiosirophycidae</taxon>
        <taxon>Thalassiosirales</taxon>
        <taxon>Thalassiosiraceae</taxon>
        <taxon>Thalassiosira</taxon>
    </lineage>
</organism>
<keyword evidence="3" id="KW-1185">Reference proteome</keyword>
<gene>
    <name evidence="2" type="ORF">THAOC_22533</name>
</gene>
<dbReference type="Proteomes" id="UP000266841">
    <property type="component" value="Unassembled WGS sequence"/>
</dbReference>
<dbReference type="EMBL" id="AGNL01028273">
    <property type="protein sequence ID" value="EJK57423.1"/>
    <property type="molecule type" value="Genomic_DNA"/>
</dbReference>
<name>K0RU88_THAOC</name>